<dbReference type="Proteomes" id="UP000215633">
    <property type="component" value="Unassembled WGS sequence"/>
</dbReference>
<dbReference type="NCBIfam" id="TIGR00171">
    <property type="entry name" value="leuD"/>
    <property type="match status" value="1"/>
</dbReference>
<keyword evidence="7 10" id="KW-0028">Amino-acid biosynthesis</keyword>
<dbReference type="PANTHER" id="PTHR43345">
    <property type="entry name" value="3-ISOPROPYLMALATE DEHYDRATASE SMALL SUBUNIT 2-RELATED-RELATED"/>
    <property type="match status" value="1"/>
</dbReference>
<reference evidence="13" key="1">
    <citation type="submission" date="2017-05" db="EMBL/GenBank/DDBJ databases">
        <title>Complete and WGS of Bordetella genogroups.</title>
        <authorList>
            <person name="Spilker T."/>
            <person name="Lipuma J."/>
        </authorList>
    </citation>
    <scope>NUCLEOTIDE SEQUENCE [LARGE SCALE GENOMIC DNA]</scope>
    <source>
        <strain evidence="13">AU8256</strain>
    </source>
</reference>
<feature type="domain" description="Aconitase A/isopropylmalate dehydratase small subunit swivel" evidence="11">
    <location>
        <begin position="8"/>
        <end position="122"/>
    </location>
</feature>
<comment type="similarity">
    <text evidence="4 10">Belongs to the LeuD family. LeuD type 1 subfamily.</text>
</comment>
<evidence type="ECO:0000256" key="5">
    <source>
        <dbReference type="ARBA" id="ARBA00011271"/>
    </source>
</evidence>
<evidence type="ECO:0000313" key="13">
    <source>
        <dbReference type="Proteomes" id="UP000215633"/>
    </source>
</evidence>
<dbReference type="InterPro" id="IPR000573">
    <property type="entry name" value="AconitaseA/IPMdHydase_ssu_swvl"/>
</dbReference>
<comment type="pathway">
    <text evidence="3 10">Amino-acid biosynthesis; L-leucine biosynthesis; L-leucine from 3-methyl-2-oxobutanoate: step 2/4.</text>
</comment>
<accession>A0A261V6S8</accession>
<dbReference type="InterPro" id="IPR033940">
    <property type="entry name" value="IPMI_Swivel"/>
</dbReference>
<dbReference type="GO" id="GO:0009098">
    <property type="term" value="P:L-leucine biosynthetic process"/>
    <property type="evidence" value="ECO:0007669"/>
    <property type="project" value="UniProtKB-UniRule"/>
</dbReference>
<dbReference type="AlphaFoldDB" id="A0A261V6S8"/>
<dbReference type="CDD" id="cd01577">
    <property type="entry name" value="IPMI_Swivel"/>
    <property type="match status" value="1"/>
</dbReference>
<dbReference type="SUPFAM" id="SSF52016">
    <property type="entry name" value="LeuD/IlvD-like"/>
    <property type="match status" value="1"/>
</dbReference>
<proteinExistence type="inferred from homology"/>
<dbReference type="HAMAP" id="MF_01031">
    <property type="entry name" value="LeuD_type1"/>
    <property type="match status" value="1"/>
</dbReference>
<dbReference type="PANTHER" id="PTHR43345:SF5">
    <property type="entry name" value="3-ISOPROPYLMALATE DEHYDRATASE SMALL SUBUNIT"/>
    <property type="match status" value="1"/>
</dbReference>
<organism evidence="12 13">
    <name type="scientific">Bordetella genomosp. 2</name>
    <dbReference type="NCBI Taxonomy" id="1983456"/>
    <lineage>
        <taxon>Bacteria</taxon>
        <taxon>Pseudomonadati</taxon>
        <taxon>Pseudomonadota</taxon>
        <taxon>Betaproteobacteria</taxon>
        <taxon>Burkholderiales</taxon>
        <taxon>Alcaligenaceae</taxon>
        <taxon>Bordetella</taxon>
    </lineage>
</organism>
<dbReference type="GO" id="GO:0003861">
    <property type="term" value="F:3-isopropylmalate dehydratase activity"/>
    <property type="evidence" value="ECO:0007669"/>
    <property type="project" value="UniProtKB-UniRule"/>
</dbReference>
<dbReference type="NCBIfam" id="NF002458">
    <property type="entry name" value="PRK01641.1"/>
    <property type="match status" value="1"/>
</dbReference>
<evidence type="ECO:0000256" key="6">
    <source>
        <dbReference type="ARBA" id="ARBA00022430"/>
    </source>
</evidence>
<dbReference type="RefSeq" id="WP_094807994.1">
    <property type="nucleotide sequence ID" value="NZ_NEVT01000009.1"/>
</dbReference>
<dbReference type="InterPro" id="IPR050075">
    <property type="entry name" value="LeuD"/>
</dbReference>
<evidence type="ECO:0000256" key="8">
    <source>
        <dbReference type="ARBA" id="ARBA00023239"/>
    </source>
</evidence>
<dbReference type="EMBL" id="NEVT01000009">
    <property type="protein sequence ID" value="OZI69625.1"/>
    <property type="molecule type" value="Genomic_DNA"/>
</dbReference>
<dbReference type="InterPro" id="IPR015928">
    <property type="entry name" value="Aconitase/3IPM_dehydase_swvl"/>
</dbReference>
<evidence type="ECO:0000256" key="1">
    <source>
        <dbReference type="ARBA" id="ARBA00000491"/>
    </source>
</evidence>
<evidence type="ECO:0000256" key="9">
    <source>
        <dbReference type="ARBA" id="ARBA00023304"/>
    </source>
</evidence>
<dbReference type="InterPro" id="IPR004431">
    <property type="entry name" value="3-IsopropMal_deHydase_ssu"/>
</dbReference>
<name>A0A261V6S8_9BORD</name>
<protein>
    <recommendedName>
        <fullName evidence="10">3-isopropylmalate dehydratase small subunit</fullName>
        <ecNumber evidence="10">4.2.1.33</ecNumber>
    </recommendedName>
    <alternativeName>
        <fullName evidence="10">Alpha-IPM isomerase</fullName>
        <shortName evidence="10">IPMI</shortName>
    </alternativeName>
    <alternativeName>
        <fullName evidence="10">Isopropylmalate isomerase</fullName>
    </alternativeName>
</protein>
<keyword evidence="13" id="KW-1185">Reference proteome</keyword>
<gene>
    <name evidence="10" type="primary">leuD</name>
    <name evidence="12" type="ORF">CAL24_22680</name>
</gene>
<keyword evidence="9 10" id="KW-0100">Branched-chain amino acid biosynthesis</keyword>
<dbReference type="Gene3D" id="3.20.19.10">
    <property type="entry name" value="Aconitase, domain 4"/>
    <property type="match status" value="1"/>
</dbReference>
<evidence type="ECO:0000256" key="4">
    <source>
        <dbReference type="ARBA" id="ARBA00009845"/>
    </source>
</evidence>
<dbReference type="Pfam" id="PF00694">
    <property type="entry name" value="Aconitase_C"/>
    <property type="match status" value="1"/>
</dbReference>
<evidence type="ECO:0000256" key="2">
    <source>
        <dbReference type="ARBA" id="ARBA00002695"/>
    </source>
</evidence>
<comment type="catalytic activity">
    <reaction evidence="1 10">
        <text>(2R,3S)-3-isopropylmalate = (2S)-2-isopropylmalate</text>
        <dbReference type="Rhea" id="RHEA:32287"/>
        <dbReference type="ChEBI" id="CHEBI:1178"/>
        <dbReference type="ChEBI" id="CHEBI:35121"/>
        <dbReference type="EC" id="4.2.1.33"/>
    </reaction>
</comment>
<comment type="caution">
    <text evidence="12">The sequence shown here is derived from an EMBL/GenBank/DDBJ whole genome shotgun (WGS) entry which is preliminary data.</text>
</comment>
<keyword evidence="8 10" id="KW-0456">Lyase</keyword>
<comment type="subunit">
    <text evidence="5 10">Heterodimer of LeuC and LeuD.</text>
</comment>
<sequence>MTTSSLIAGIAAPLPLSNLDTDQIMPKQFLRIVDKAGLDRGLLYDLRFDAAGAPRAECVLNQPAYAGASILVAGPNFGCGSSREHAVWGLQQFGIRAVIAPSFGEIFFFNALNNGLLLVALPAPDVDALLQRVSNTASPRVEIDVLAGRVRTADGWAASFQLSARHRDMFAHGRDMVGATLAQLDAVARYEAAHWARHPWLKDTARRVRARLDAAG</sequence>
<evidence type="ECO:0000256" key="10">
    <source>
        <dbReference type="HAMAP-Rule" id="MF_01031"/>
    </source>
</evidence>
<dbReference type="GO" id="GO:0009316">
    <property type="term" value="C:3-isopropylmalate dehydratase complex"/>
    <property type="evidence" value="ECO:0007669"/>
    <property type="project" value="InterPro"/>
</dbReference>
<comment type="function">
    <text evidence="2 10">Catalyzes the isomerization between 2-isopropylmalate and 3-isopropylmalate, via the formation of 2-isopropylmaleate.</text>
</comment>
<dbReference type="UniPathway" id="UPA00048">
    <property type="reaction ID" value="UER00071"/>
</dbReference>
<evidence type="ECO:0000259" key="11">
    <source>
        <dbReference type="Pfam" id="PF00694"/>
    </source>
</evidence>
<dbReference type="EC" id="4.2.1.33" evidence="10"/>
<keyword evidence="6 10" id="KW-0432">Leucine biosynthesis</keyword>
<evidence type="ECO:0000256" key="3">
    <source>
        <dbReference type="ARBA" id="ARBA00004729"/>
    </source>
</evidence>
<evidence type="ECO:0000256" key="7">
    <source>
        <dbReference type="ARBA" id="ARBA00022605"/>
    </source>
</evidence>
<evidence type="ECO:0000313" key="12">
    <source>
        <dbReference type="EMBL" id="OZI69625.1"/>
    </source>
</evidence>